<dbReference type="AlphaFoldDB" id="A0A023GNY7"/>
<evidence type="ECO:0000256" key="1">
    <source>
        <dbReference type="SAM" id="SignalP"/>
    </source>
</evidence>
<name>A0A023GNY7_AMBTT</name>
<accession>A0A023GNY7</accession>
<dbReference type="Gene3D" id="2.40.128.20">
    <property type="match status" value="1"/>
</dbReference>
<feature type="signal peptide" evidence="1">
    <location>
        <begin position="1"/>
        <end position="19"/>
    </location>
</feature>
<sequence length="152" mass="17097">MNSLGILFLLTVASAGTLGEQIPDWADEGRLGKYQDAWKSLDQGEDSVFYLAKATYKKDRGSWGENFKCVAVKETEKQSEKKIVKSRFVFMNETSGGSKTIFDVTEDVQAVTLYGYQKPNAIKYRVESFEGMTDPLVFSDGEYCDLILRTIC</sequence>
<dbReference type="Pfam" id="PF02098">
    <property type="entry name" value="His_binding"/>
    <property type="match status" value="1"/>
</dbReference>
<keyword evidence="1" id="KW-0732">Signal</keyword>
<dbReference type="PRINTS" id="PR01220">
    <property type="entry name" value="HISBINDING"/>
</dbReference>
<dbReference type="GO" id="GO:0043176">
    <property type="term" value="F:amine binding"/>
    <property type="evidence" value="ECO:0007669"/>
    <property type="project" value="InterPro"/>
</dbReference>
<feature type="chain" id="PRO_5001522040" evidence="1">
    <location>
        <begin position="20"/>
        <end position="152"/>
    </location>
</feature>
<dbReference type="GO" id="GO:0030682">
    <property type="term" value="P:symbiont-mediated perturbation of host defenses"/>
    <property type="evidence" value="ECO:0007669"/>
    <property type="project" value="InterPro"/>
</dbReference>
<protein>
    <submittedName>
        <fullName evidence="2">Uncharacterized protein</fullName>
    </submittedName>
</protein>
<proteinExistence type="evidence at transcript level"/>
<dbReference type="InterPro" id="IPR012674">
    <property type="entry name" value="Calycin"/>
</dbReference>
<organism evidence="2">
    <name type="scientific">Amblyomma triste</name>
    <name type="common">Neotropical tick</name>
    <dbReference type="NCBI Taxonomy" id="251400"/>
    <lineage>
        <taxon>Eukaryota</taxon>
        <taxon>Metazoa</taxon>
        <taxon>Ecdysozoa</taxon>
        <taxon>Arthropoda</taxon>
        <taxon>Chelicerata</taxon>
        <taxon>Arachnida</taxon>
        <taxon>Acari</taxon>
        <taxon>Parasitiformes</taxon>
        <taxon>Ixodida</taxon>
        <taxon>Ixodoidea</taxon>
        <taxon>Ixodidae</taxon>
        <taxon>Amblyomminae</taxon>
        <taxon>Amblyomma</taxon>
    </lineage>
</organism>
<dbReference type="InterPro" id="IPR002970">
    <property type="entry name" value="Tick_his-bd"/>
</dbReference>
<dbReference type="EMBL" id="GBBM01000365">
    <property type="protein sequence ID" value="JAC35053.1"/>
    <property type="molecule type" value="mRNA"/>
</dbReference>
<evidence type="ECO:0000313" key="2">
    <source>
        <dbReference type="EMBL" id="JAC35053.1"/>
    </source>
</evidence>
<reference evidence="2" key="1">
    <citation type="submission" date="2014-03" db="EMBL/GenBank/DDBJ databases">
        <title>The sialotranscriptome of Amblyomma triste, Amblyomma parvum and Amblyomma cajennense ticks, uncovered by 454-based RNA-seq.</title>
        <authorList>
            <person name="Garcia G.R."/>
            <person name="Gardinassi L.G."/>
            <person name="Ribeiro J.M."/>
            <person name="Anatriello E."/>
            <person name="Ferreira B.R."/>
            <person name="Moreira H.N."/>
            <person name="Mafra C."/>
            <person name="Olegario M.M."/>
            <person name="Szabo P.J."/>
            <person name="Miranda-Santos I.K."/>
            <person name="Maruyama S.R."/>
        </authorList>
    </citation>
    <scope>NUCLEOTIDE SEQUENCE</scope>
    <source>
        <strain evidence="2">Mato Grasso do Sul</strain>
        <tissue evidence="2">Salivary glands</tissue>
    </source>
</reference>
<dbReference type="SUPFAM" id="SSF50814">
    <property type="entry name" value="Lipocalins"/>
    <property type="match status" value="1"/>
</dbReference>